<organism evidence="2 3">
    <name type="scientific">Ferrovum myxofaciens</name>
    <dbReference type="NCBI Taxonomy" id="416213"/>
    <lineage>
        <taxon>Bacteria</taxon>
        <taxon>Pseudomonadati</taxon>
        <taxon>Pseudomonadota</taxon>
        <taxon>Betaproteobacteria</taxon>
        <taxon>Ferrovales</taxon>
        <taxon>Ferrovaceae</taxon>
        <taxon>Ferrovum</taxon>
    </lineage>
</organism>
<accession>A0A149VWE7</accession>
<sequence>MRNDLDQFLLRDAILKRKVEMERQLLQSAHSHQRDHSDEAAVTFRQLGTFPYVAEQDLVRQVRQFAGILPHGSLSMALFRTQLGFSPVENKLDGFMIASKDSPDNQKVLNRQSRKYGRLT</sequence>
<comment type="caution">
    <text evidence="2">The sequence shown here is derived from an EMBL/GenBank/DDBJ whole genome shotgun (WGS) entry which is preliminary data.</text>
</comment>
<protein>
    <submittedName>
        <fullName evidence="2">Uncharacterized protein</fullName>
    </submittedName>
</protein>
<reference evidence="2 3" key="1">
    <citation type="submission" date="2016-01" db="EMBL/GenBank/DDBJ databases">
        <title>Genome sequence of the acidophilic iron oxidising Ferrovum strain Z-31.</title>
        <authorList>
            <person name="Poehlein A."/>
            <person name="Ullrich S.R."/>
            <person name="Schloemann M."/>
            <person name="Muehling M."/>
            <person name="Daniel R."/>
        </authorList>
    </citation>
    <scope>NUCLEOTIDE SEQUENCE [LARGE SCALE GENOMIC DNA]</scope>
    <source>
        <strain evidence="2 3">Z-31</strain>
    </source>
</reference>
<feature type="region of interest" description="Disordered" evidence="1">
    <location>
        <begin position="98"/>
        <end position="120"/>
    </location>
</feature>
<evidence type="ECO:0000256" key="1">
    <source>
        <dbReference type="SAM" id="MobiDB-lite"/>
    </source>
</evidence>
<gene>
    <name evidence="2" type="ORF">FEMY_19200</name>
</gene>
<evidence type="ECO:0000313" key="3">
    <source>
        <dbReference type="Proteomes" id="UP000075653"/>
    </source>
</evidence>
<dbReference type="Proteomes" id="UP000075653">
    <property type="component" value="Unassembled WGS sequence"/>
</dbReference>
<dbReference type="EMBL" id="LRRD01000051">
    <property type="protein sequence ID" value="KXW57539.1"/>
    <property type="molecule type" value="Genomic_DNA"/>
</dbReference>
<keyword evidence="3" id="KW-1185">Reference proteome</keyword>
<dbReference type="STRING" id="1789004.FEMY_19200"/>
<proteinExistence type="predicted"/>
<dbReference type="AlphaFoldDB" id="A0A149VWE7"/>
<name>A0A149VWE7_9PROT</name>
<evidence type="ECO:0000313" key="2">
    <source>
        <dbReference type="EMBL" id="KXW57539.1"/>
    </source>
</evidence>